<gene>
    <name evidence="6" type="ORF">ATL42_0859</name>
</gene>
<evidence type="ECO:0000256" key="2">
    <source>
        <dbReference type="ARBA" id="ARBA00022643"/>
    </source>
</evidence>
<reference evidence="6 7" key="1">
    <citation type="submission" date="2017-10" db="EMBL/GenBank/DDBJ databases">
        <title>Sequencing the genomes of 1000 actinobacteria strains.</title>
        <authorList>
            <person name="Klenk H.-P."/>
        </authorList>
    </citation>
    <scope>NUCLEOTIDE SEQUENCE [LARGE SCALE GENOMIC DNA]</scope>
    <source>
        <strain evidence="6 7">DSM 18966</strain>
    </source>
</reference>
<name>A0A2A9E1T9_9MICO</name>
<dbReference type="InterPro" id="IPR050172">
    <property type="entry name" value="SsuD_RutA_monooxygenase"/>
</dbReference>
<evidence type="ECO:0000256" key="1">
    <source>
        <dbReference type="ARBA" id="ARBA00022630"/>
    </source>
</evidence>
<dbReference type="RefSeq" id="WP_098456320.1">
    <property type="nucleotide sequence ID" value="NZ_PDJG01000001.1"/>
</dbReference>
<dbReference type="Proteomes" id="UP000225548">
    <property type="component" value="Unassembled WGS sequence"/>
</dbReference>
<dbReference type="OrthoDB" id="143323at2"/>
<dbReference type="GO" id="GO:0046306">
    <property type="term" value="P:alkanesulfonate catabolic process"/>
    <property type="evidence" value="ECO:0007669"/>
    <property type="project" value="TreeGrafter"/>
</dbReference>
<organism evidence="6 7">
    <name type="scientific">Sanguibacter antarcticus</name>
    <dbReference type="NCBI Taxonomy" id="372484"/>
    <lineage>
        <taxon>Bacteria</taxon>
        <taxon>Bacillati</taxon>
        <taxon>Actinomycetota</taxon>
        <taxon>Actinomycetes</taxon>
        <taxon>Micrococcales</taxon>
        <taxon>Sanguibacteraceae</taxon>
        <taxon>Sanguibacter</taxon>
    </lineage>
</organism>
<evidence type="ECO:0000259" key="5">
    <source>
        <dbReference type="Pfam" id="PF00296"/>
    </source>
</evidence>
<dbReference type="EMBL" id="PDJG01000001">
    <property type="protein sequence ID" value="PFG33007.1"/>
    <property type="molecule type" value="Genomic_DNA"/>
</dbReference>
<dbReference type="AlphaFoldDB" id="A0A2A9E1T9"/>
<protein>
    <submittedName>
        <fullName evidence="6">Putative F420-dependent oxidoreductase</fullName>
    </submittedName>
</protein>
<dbReference type="SUPFAM" id="SSF51679">
    <property type="entry name" value="Bacterial luciferase-like"/>
    <property type="match status" value="1"/>
</dbReference>
<dbReference type="InterPro" id="IPR036661">
    <property type="entry name" value="Luciferase-like_sf"/>
</dbReference>
<evidence type="ECO:0000256" key="4">
    <source>
        <dbReference type="ARBA" id="ARBA00023033"/>
    </source>
</evidence>
<dbReference type="InterPro" id="IPR011251">
    <property type="entry name" value="Luciferase-like_dom"/>
</dbReference>
<dbReference type="InterPro" id="IPR022480">
    <property type="entry name" value="F420_MSMEG2906"/>
</dbReference>
<evidence type="ECO:0000313" key="7">
    <source>
        <dbReference type="Proteomes" id="UP000225548"/>
    </source>
</evidence>
<evidence type="ECO:0000256" key="3">
    <source>
        <dbReference type="ARBA" id="ARBA00023002"/>
    </source>
</evidence>
<dbReference type="PANTHER" id="PTHR42847">
    <property type="entry name" value="ALKANESULFONATE MONOOXYGENASE"/>
    <property type="match status" value="1"/>
</dbReference>
<keyword evidence="1" id="KW-0285">Flavoprotein</keyword>
<proteinExistence type="predicted"/>
<evidence type="ECO:0000313" key="6">
    <source>
        <dbReference type="EMBL" id="PFG33007.1"/>
    </source>
</evidence>
<accession>A0A2A9E1T9</accession>
<keyword evidence="3" id="KW-0560">Oxidoreductase</keyword>
<dbReference type="GO" id="GO:0008726">
    <property type="term" value="F:alkanesulfonate monooxygenase activity"/>
    <property type="evidence" value="ECO:0007669"/>
    <property type="project" value="TreeGrafter"/>
</dbReference>
<comment type="caution">
    <text evidence="6">The sequence shown here is derived from an EMBL/GenBank/DDBJ whole genome shotgun (WGS) entry which is preliminary data.</text>
</comment>
<keyword evidence="2" id="KW-0288">FMN</keyword>
<dbReference type="PANTHER" id="PTHR42847:SF8">
    <property type="entry name" value="CONSERVED PROTEIN"/>
    <property type="match status" value="1"/>
</dbReference>
<dbReference type="Pfam" id="PF00296">
    <property type="entry name" value="Bac_luciferase"/>
    <property type="match status" value="2"/>
</dbReference>
<dbReference type="NCBIfam" id="TIGR03856">
    <property type="entry name" value="F420_MSMEG_2906"/>
    <property type="match status" value="1"/>
</dbReference>
<dbReference type="Gene3D" id="3.20.20.30">
    <property type="entry name" value="Luciferase-like domain"/>
    <property type="match status" value="1"/>
</dbReference>
<sequence length="283" mass="31032">MPTEHVLPATGPAKVRTRPVRIGVQIAPQHASYETIRETAAALEDLGVDVLFNWDHFFPLSGAPDGLHFESWTMLAALAEQTARVELGALVNCNSYRNANLQADMARTIDHISAKGGTGRFIFGTGSGWFERDYDEYGYEFGTVGSRLDALAVDMPVIEDRWTHLNPAPTRKIPVLIGGGGEKKTLRIVAQHADIWHSFSDAATLERKLGILAEHARTVGRDVAEIEVSTEIGSRSVAEVEEHHALGATLFTIGITGPDYDVSHVADWLAWRDERNAQGPLAW</sequence>
<feature type="domain" description="Luciferase-like" evidence="5">
    <location>
        <begin position="24"/>
        <end position="147"/>
    </location>
</feature>
<keyword evidence="7" id="KW-1185">Reference proteome</keyword>
<feature type="domain" description="Luciferase-like" evidence="5">
    <location>
        <begin position="164"/>
        <end position="231"/>
    </location>
</feature>
<keyword evidence="4" id="KW-0503">Monooxygenase</keyword>